<name>A0AAE0IRR8_9PEZI</name>
<dbReference type="Pfam" id="PF03998">
    <property type="entry name" value="Utp11"/>
    <property type="match status" value="1"/>
</dbReference>
<feature type="region of interest" description="Disordered" evidence="7">
    <location>
        <begin position="273"/>
        <end position="296"/>
    </location>
</feature>
<dbReference type="Proteomes" id="UP001283341">
    <property type="component" value="Unassembled WGS sequence"/>
</dbReference>
<organism evidence="8 9">
    <name type="scientific">Apodospora peruviana</name>
    <dbReference type="NCBI Taxonomy" id="516989"/>
    <lineage>
        <taxon>Eukaryota</taxon>
        <taxon>Fungi</taxon>
        <taxon>Dikarya</taxon>
        <taxon>Ascomycota</taxon>
        <taxon>Pezizomycotina</taxon>
        <taxon>Sordariomycetes</taxon>
        <taxon>Sordariomycetidae</taxon>
        <taxon>Sordariales</taxon>
        <taxon>Lasiosphaeriaceae</taxon>
        <taxon>Apodospora</taxon>
    </lineage>
</organism>
<dbReference type="PANTHER" id="PTHR12838">
    <property type="entry name" value="U3 SMALL NUCLEOLAR RNA-ASSOCIATED PROTEIN 11"/>
    <property type="match status" value="1"/>
</dbReference>
<evidence type="ECO:0000256" key="7">
    <source>
        <dbReference type="SAM" id="MobiDB-lite"/>
    </source>
</evidence>
<dbReference type="AlphaFoldDB" id="A0AAE0IRR8"/>
<keyword evidence="5" id="KW-0539">Nucleus</keyword>
<feature type="compositionally biased region" description="Low complexity" evidence="7">
    <location>
        <begin position="68"/>
        <end position="77"/>
    </location>
</feature>
<dbReference type="EMBL" id="JAUEDM010000001">
    <property type="protein sequence ID" value="KAK3330118.1"/>
    <property type="molecule type" value="Genomic_DNA"/>
</dbReference>
<gene>
    <name evidence="8" type="ORF">B0H66DRAFT_597666</name>
</gene>
<keyword evidence="6" id="KW-0175">Coiled coil</keyword>
<feature type="region of interest" description="Disordered" evidence="7">
    <location>
        <begin position="1"/>
        <end position="24"/>
    </location>
</feature>
<sequence length="296" mass="33788">MSSLRNSVQRRSHRERAQPLERARLGLLEKKKDYQKRAKDYNKKKAVLKSLHEKAAERNEDEFYFGMLSRSGPGSRLSRGKAFTGTVDGDRGNKAMDMDTVRLLKTQDLGYLRTMRNVAAKEVKELEERFILAGGAEVSDEESEEEEDFEADEMVARPPRRQQIQTKAKRIVFCDGVEERDQAAAAAAAEGEQRNTRSKSVGGEDEDMWNDFDDKPTSKSEEEGDEEAEKKQKEAERKARNLERLQTRLRNAKKKLKALTDAEYELALQQAKMAKTATSGGITKTGRRIKVKERKR</sequence>
<evidence type="ECO:0000256" key="4">
    <source>
        <dbReference type="ARBA" id="ARBA00022552"/>
    </source>
</evidence>
<dbReference type="GO" id="GO:0006364">
    <property type="term" value="P:rRNA processing"/>
    <property type="evidence" value="ECO:0007669"/>
    <property type="project" value="UniProtKB-KW"/>
</dbReference>
<feature type="region of interest" description="Disordered" evidence="7">
    <location>
        <begin position="133"/>
        <end position="167"/>
    </location>
</feature>
<feature type="compositionally biased region" description="Basic residues" evidence="7">
    <location>
        <begin position="285"/>
        <end position="296"/>
    </location>
</feature>
<reference evidence="8" key="1">
    <citation type="journal article" date="2023" name="Mol. Phylogenet. Evol.">
        <title>Genome-scale phylogeny and comparative genomics of the fungal order Sordariales.</title>
        <authorList>
            <person name="Hensen N."/>
            <person name="Bonometti L."/>
            <person name="Westerberg I."/>
            <person name="Brannstrom I.O."/>
            <person name="Guillou S."/>
            <person name="Cros-Aarteil S."/>
            <person name="Calhoun S."/>
            <person name="Haridas S."/>
            <person name="Kuo A."/>
            <person name="Mondo S."/>
            <person name="Pangilinan J."/>
            <person name="Riley R."/>
            <person name="LaButti K."/>
            <person name="Andreopoulos B."/>
            <person name="Lipzen A."/>
            <person name="Chen C."/>
            <person name="Yan M."/>
            <person name="Daum C."/>
            <person name="Ng V."/>
            <person name="Clum A."/>
            <person name="Steindorff A."/>
            <person name="Ohm R.A."/>
            <person name="Martin F."/>
            <person name="Silar P."/>
            <person name="Natvig D.O."/>
            <person name="Lalanne C."/>
            <person name="Gautier V."/>
            <person name="Ament-Velasquez S.L."/>
            <person name="Kruys A."/>
            <person name="Hutchinson M.I."/>
            <person name="Powell A.J."/>
            <person name="Barry K."/>
            <person name="Miller A.N."/>
            <person name="Grigoriev I.V."/>
            <person name="Debuchy R."/>
            <person name="Gladieux P."/>
            <person name="Hiltunen Thoren M."/>
            <person name="Johannesson H."/>
        </authorList>
    </citation>
    <scope>NUCLEOTIDE SEQUENCE</scope>
    <source>
        <strain evidence="8">CBS 118394</strain>
    </source>
</reference>
<evidence type="ECO:0000256" key="2">
    <source>
        <dbReference type="ARBA" id="ARBA00004604"/>
    </source>
</evidence>
<reference evidence="8" key="2">
    <citation type="submission" date="2023-06" db="EMBL/GenBank/DDBJ databases">
        <authorList>
            <consortium name="Lawrence Berkeley National Laboratory"/>
            <person name="Haridas S."/>
            <person name="Hensen N."/>
            <person name="Bonometti L."/>
            <person name="Westerberg I."/>
            <person name="Brannstrom I.O."/>
            <person name="Guillou S."/>
            <person name="Cros-Aarteil S."/>
            <person name="Calhoun S."/>
            <person name="Kuo A."/>
            <person name="Mondo S."/>
            <person name="Pangilinan J."/>
            <person name="Riley R."/>
            <person name="Labutti K."/>
            <person name="Andreopoulos B."/>
            <person name="Lipzen A."/>
            <person name="Chen C."/>
            <person name="Yanf M."/>
            <person name="Daum C."/>
            <person name="Ng V."/>
            <person name="Clum A."/>
            <person name="Steindorff A."/>
            <person name="Ohm R."/>
            <person name="Martin F."/>
            <person name="Silar P."/>
            <person name="Natvig D."/>
            <person name="Lalanne C."/>
            <person name="Gautier V."/>
            <person name="Ament-Velasquez S.L."/>
            <person name="Kruys A."/>
            <person name="Hutchinson M.I."/>
            <person name="Powell A.J."/>
            <person name="Barry K."/>
            <person name="Miller A.N."/>
            <person name="Grigoriev I.V."/>
            <person name="Debuchy R."/>
            <person name="Gladieux P."/>
            <person name="Thoren M.H."/>
            <person name="Johannesson H."/>
        </authorList>
    </citation>
    <scope>NUCLEOTIDE SEQUENCE</scope>
    <source>
        <strain evidence="8">CBS 118394</strain>
    </source>
</reference>
<comment type="function">
    <text evidence="1">Involved in nucleolar processing of pre-18S ribosomal RNA.</text>
</comment>
<dbReference type="InterPro" id="IPR007144">
    <property type="entry name" value="SSU_processome_Utp11"/>
</dbReference>
<proteinExistence type="inferred from homology"/>
<feature type="region of interest" description="Disordered" evidence="7">
    <location>
        <begin position="68"/>
        <end position="94"/>
    </location>
</feature>
<feature type="compositionally biased region" description="Acidic residues" evidence="7">
    <location>
        <begin position="138"/>
        <end position="153"/>
    </location>
</feature>
<feature type="compositionally biased region" description="Basic and acidic residues" evidence="7">
    <location>
        <begin position="212"/>
        <end position="221"/>
    </location>
</feature>
<feature type="compositionally biased region" description="Basic and acidic residues" evidence="7">
    <location>
        <begin position="228"/>
        <end position="246"/>
    </location>
</feature>
<dbReference type="GO" id="GO:0032040">
    <property type="term" value="C:small-subunit processome"/>
    <property type="evidence" value="ECO:0007669"/>
    <property type="project" value="InterPro"/>
</dbReference>
<keyword evidence="9" id="KW-1185">Reference proteome</keyword>
<comment type="subcellular location">
    <subcellularLocation>
        <location evidence="2">Nucleus</location>
        <location evidence="2">Nucleolus</location>
    </subcellularLocation>
</comment>
<keyword evidence="4" id="KW-0698">rRNA processing</keyword>
<feature type="region of interest" description="Disordered" evidence="7">
    <location>
        <begin position="181"/>
        <end position="247"/>
    </location>
</feature>
<comment type="caution">
    <text evidence="8">The sequence shown here is derived from an EMBL/GenBank/DDBJ whole genome shotgun (WGS) entry which is preliminary data.</text>
</comment>
<accession>A0AAE0IRR8</accession>
<feature type="compositionally biased region" description="Basic and acidic residues" evidence="7">
    <location>
        <begin position="15"/>
        <end position="24"/>
    </location>
</feature>
<evidence type="ECO:0000256" key="3">
    <source>
        <dbReference type="ARBA" id="ARBA00008105"/>
    </source>
</evidence>
<evidence type="ECO:0000313" key="9">
    <source>
        <dbReference type="Proteomes" id="UP001283341"/>
    </source>
</evidence>
<evidence type="ECO:0000313" key="8">
    <source>
        <dbReference type="EMBL" id="KAK3330118.1"/>
    </source>
</evidence>
<protein>
    <submittedName>
        <fullName evidence="8">Small-subunit processome</fullName>
    </submittedName>
</protein>
<comment type="similarity">
    <text evidence="3">Belongs to the UTP11 family.</text>
</comment>
<evidence type="ECO:0000256" key="1">
    <source>
        <dbReference type="ARBA" id="ARBA00004099"/>
    </source>
</evidence>
<dbReference type="PANTHER" id="PTHR12838:SF0">
    <property type="entry name" value="U3 SMALL NUCLEOLAR RNA-ASSOCIATED PROTEIN 11-RELATED"/>
    <property type="match status" value="1"/>
</dbReference>
<evidence type="ECO:0000256" key="6">
    <source>
        <dbReference type="SAM" id="Coils"/>
    </source>
</evidence>
<feature type="coiled-coil region" evidence="6">
    <location>
        <begin position="24"/>
        <end position="51"/>
    </location>
</feature>
<evidence type="ECO:0000256" key="5">
    <source>
        <dbReference type="ARBA" id="ARBA00023242"/>
    </source>
</evidence>